<dbReference type="CDD" id="cd16936">
    <property type="entry name" value="HATPase_RsbW-like"/>
    <property type="match status" value="1"/>
</dbReference>
<dbReference type="InterPro" id="IPR035965">
    <property type="entry name" value="PAS-like_dom_sf"/>
</dbReference>
<dbReference type="OrthoDB" id="4251531at2"/>
<dbReference type="Gene3D" id="3.30.450.20">
    <property type="entry name" value="PAS domain"/>
    <property type="match status" value="1"/>
</dbReference>
<feature type="domain" description="Histidine kinase/HSP90-like ATPase" evidence="2">
    <location>
        <begin position="21"/>
        <end position="127"/>
    </location>
</feature>
<keyword evidence="4" id="KW-1185">Reference proteome</keyword>
<dbReference type="InterPro" id="IPR036890">
    <property type="entry name" value="HATPase_C_sf"/>
</dbReference>
<dbReference type="SUPFAM" id="SSF55874">
    <property type="entry name" value="ATPase domain of HSP90 chaperone/DNA topoisomerase II/histidine kinase"/>
    <property type="match status" value="1"/>
</dbReference>
<keyword evidence="3" id="KW-0418">Kinase</keyword>
<name>A0A021VPS0_9CELL</name>
<dbReference type="AlphaFoldDB" id="A0A021VPS0"/>
<dbReference type="NCBIfam" id="TIGR00229">
    <property type="entry name" value="sensory_box"/>
    <property type="match status" value="1"/>
</dbReference>
<reference evidence="3 4" key="1">
    <citation type="submission" date="2014-01" db="EMBL/GenBank/DDBJ databases">
        <title>Actinotalea ferrariae CF5-4.</title>
        <authorList>
            <person name="Chen F."/>
            <person name="Li Y."/>
            <person name="Wang G."/>
        </authorList>
    </citation>
    <scope>NUCLEOTIDE SEQUENCE [LARGE SCALE GENOMIC DNA]</scope>
    <source>
        <strain evidence="3 4">CF5-4</strain>
    </source>
</reference>
<accession>A0A021VPS0</accession>
<proteinExistence type="predicted"/>
<comment type="caution">
    <text evidence="3">The sequence shown here is derived from an EMBL/GenBank/DDBJ whole genome shotgun (WGS) entry which is preliminary data.</text>
</comment>
<sequence length="444" mass="48012">MSTTHRPDDLSHLRLPPHGSSVGAARRFVTAALEALGLDDDLVDDAALATSELVTNSVLHARTPLDVHVQLSDGVVRVCVDDDDASLPVLRDYGSTATTGRGLAVVSELAAEVGAEPRPGGKRVWFTLRTAPDTAPATPVLPGLPTVAHGRAPAGRTAVVIDLPVALWEAARRHEEAALREMALFHGERLPEAFDAWEWFNAAMTAHTQVDRAVEHQVHEQRRAAAELTGPRARPALPGIETVTVPVPLEDDLPDRLAQLLRTLEEAEWRAAAGQLLIRPALREVVALRDWRCEQVIAQAQGAPPRAWPDVLADDDVARPHGRHVREAVLAPEWDADGVRRAAAPVVAVDDHDRVLAVSAPAAARFGWEPAELEGRRVVSLVPARLRDAHVAAFTRHQVAGRGAVLERDFVLPVLRGDGGEAPCRVHLEATKVSGRTVFLAWLR</sequence>
<dbReference type="GO" id="GO:0004674">
    <property type="term" value="F:protein serine/threonine kinase activity"/>
    <property type="evidence" value="ECO:0007669"/>
    <property type="project" value="UniProtKB-KW"/>
</dbReference>
<gene>
    <name evidence="3" type="ORF">N866_02590</name>
</gene>
<dbReference type="PANTHER" id="PTHR35526">
    <property type="entry name" value="ANTI-SIGMA-F FACTOR RSBW-RELATED"/>
    <property type="match status" value="1"/>
</dbReference>
<evidence type="ECO:0000256" key="1">
    <source>
        <dbReference type="ARBA" id="ARBA00022527"/>
    </source>
</evidence>
<dbReference type="InterPro" id="IPR003594">
    <property type="entry name" value="HATPase_dom"/>
</dbReference>
<keyword evidence="3" id="KW-0808">Transferase</keyword>
<dbReference type="EMBL" id="AXCW01000122">
    <property type="protein sequence ID" value="EYR63146.1"/>
    <property type="molecule type" value="Genomic_DNA"/>
</dbReference>
<protein>
    <submittedName>
        <fullName evidence="3">Serine/threonine protein kinase</fullName>
    </submittedName>
</protein>
<dbReference type="RefSeq" id="WP_034226491.1">
    <property type="nucleotide sequence ID" value="NZ_AXCW01000122.1"/>
</dbReference>
<evidence type="ECO:0000259" key="2">
    <source>
        <dbReference type="Pfam" id="PF13581"/>
    </source>
</evidence>
<dbReference type="SUPFAM" id="SSF55785">
    <property type="entry name" value="PYP-like sensor domain (PAS domain)"/>
    <property type="match status" value="1"/>
</dbReference>
<dbReference type="InterPro" id="IPR050267">
    <property type="entry name" value="Anti-sigma-factor_SerPK"/>
</dbReference>
<dbReference type="Pfam" id="PF13581">
    <property type="entry name" value="HATPase_c_2"/>
    <property type="match status" value="1"/>
</dbReference>
<dbReference type="Proteomes" id="UP000019753">
    <property type="component" value="Unassembled WGS sequence"/>
</dbReference>
<dbReference type="PANTHER" id="PTHR35526:SF3">
    <property type="entry name" value="ANTI-SIGMA-F FACTOR RSBW"/>
    <property type="match status" value="1"/>
</dbReference>
<dbReference type="InterPro" id="IPR000014">
    <property type="entry name" value="PAS"/>
</dbReference>
<organism evidence="3 4">
    <name type="scientific">Actinotalea ferrariae CF5-4</name>
    <dbReference type="NCBI Taxonomy" id="948458"/>
    <lineage>
        <taxon>Bacteria</taxon>
        <taxon>Bacillati</taxon>
        <taxon>Actinomycetota</taxon>
        <taxon>Actinomycetes</taxon>
        <taxon>Micrococcales</taxon>
        <taxon>Cellulomonadaceae</taxon>
        <taxon>Actinotalea</taxon>
    </lineage>
</organism>
<keyword evidence="1 3" id="KW-0723">Serine/threonine-protein kinase</keyword>
<evidence type="ECO:0000313" key="4">
    <source>
        <dbReference type="Proteomes" id="UP000019753"/>
    </source>
</evidence>
<dbReference type="Gene3D" id="3.30.565.10">
    <property type="entry name" value="Histidine kinase-like ATPase, C-terminal domain"/>
    <property type="match status" value="1"/>
</dbReference>
<evidence type="ECO:0000313" key="3">
    <source>
        <dbReference type="EMBL" id="EYR63146.1"/>
    </source>
</evidence>